<dbReference type="GO" id="GO:0005739">
    <property type="term" value="C:mitochondrion"/>
    <property type="evidence" value="ECO:0007669"/>
    <property type="project" value="UniProtKB-SubCell"/>
</dbReference>
<dbReference type="AlphaFoldDB" id="A0A131Z7G7"/>
<name>A0A131Z7G7_RHIAP</name>
<comment type="similarity">
    <text evidence="3">Belongs to the alpha-ketoglutarate dehydrogenase component 4 family.</text>
</comment>
<reference evidence="5" key="1">
    <citation type="journal article" date="2016" name="Ticks Tick Borne Dis.">
        <title>De novo assembly and annotation of the salivary gland transcriptome of Rhipicephalus appendiculatus male and female ticks during blood feeding.</title>
        <authorList>
            <person name="de Castro M.H."/>
            <person name="de Klerk D."/>
            <person name="Pienaar R."/>
            <person name="Latif A.A."/>
            <person name="Rees D.J."/>
            <person name="Mans B.J."/>
        </authorList>
    </citation>
    <scope>NUCLEOTIDE SEQUENCE</scope>
    <source>
        <tissue evidence="5">Salivary glands</tissue>
    </source>
</reference>
<evidence type="ECO:0000256" key="3">
    <source>
        <dbReference type="ARBA" id="ARBA00043970"/>
    </source>
</evidence>
<proteinExistence type="inferred from homology"/>
<evidence type="ECO:0000256" key="4">
    <source>
        <dbReference type="SAM" id="MobiDB-lite"/>
    </source>
</evidence>
<keyword evidence="5" id="KW-0687">Ribonucleoprotein</keyword>
<accession>A0A131Z7G7</accession>
<keyword evidence="2" id="KW-0496">Mitochondrion</keyword>
<evidence type="ECO:0000256" key="2">
    <source>
        <dbReference type="ARBA" id="ARBA00023128"/>
    </source>
</evidence>
<feature type="region of interest" description="Disordered" evidence="4">
    <location>
        <begin position="29"/>
        <end position="96"/>
    </location>
</feature>
<evidence type="ECO:0000256" key="1">
    <source>
        <dbReference type="ARBA" id="ARBA00004173"/>
    </source>
</evidence>
<dbReference type="GO" id="GO:0004591">
    <property type="term" value="F:oxoglutarate dehydrogenase (succinyl-transferring) activity"/>
    <property type="evidence" value="ECO:0007669"/>
    <property type="project" value="TreeGrafter"/>
</dbReference>
<dbReference type="Pfam" id="PF10937">
    <property type="entry name" value="Kgd4-YMR31"/>
    <property type="match status" value="1"/>
</dbReference>
<feature type="compositionally biased region" description="Low complexity" evidence="4">
    <location>
        <begin position="38"/>
        <end position="54"/>
    </location>
</feature>
<dbReference type="PANTHER" id="PTHR31601:SF2">
    <property type="entry name" value="ALPHA-KETOGLUTARATE DEHYDROGENASE COMPONENT 4"/>
    <property type="match status" value="1"/>
</dbReference>
<dbReference type="EMBL" id="GEDV01002171">
    <property type="protein sequence ID" value="JAP86386.1"/>
    <property type="molecule type" value="Transcribed_RNA"/>
</dbReference>
<dbReference type="GO" id="GO:0005840">
    <property type="term" value="C:ribosome"/>
    <property type="evidence" value="ECO:0007669"/>
    <property type="project" value="UniProtKB-KW"/>
</dbReference>
<keyword evidence="5" id="KW-0689">Ribosomal protein</keyword>
<sequence>MASSSARVIQAVKPHNPLIKFRAGSARTGRVLTGPTQTTASSAAMKATSSATPAESKPVGSLPRGSGIDESQLPARYARKPLSQYEGDYIQRGGPE</sequence>
<dbReference type="GO" id="GO:0006103">
    <property type="term" value="P:2-oxoglutarate metabolic process"/>
    <property type="evidence" value="ECO:0007669"/>
    <property type="project" value="InterPro"/>
</dbReference>
<comment type="subcellular location">
    <subcellularLocation>
        <location evidence="1">Mitochondrion</location>
    </subcellularLocation>
</comment>
<protein>
    <submittedName>
        <fullName evidence="5">28s ribosomal protein s36 mitochondrial</fullName>
    </submittedName>
</protein>
<organism evidence="5">
    <name type="scientific">Rhipicephalus appendiculatus</name>
    <name type="common">Brown ear tick</name>
    <dbReference type="NCBI Taxonomy" id="34631"/>
    <lineage>
        <taxon>Eukaryota</taxon>
        <taxon>Metazoa</taxon>
        <taxon>Ecdysozoa</taxon>
        <taxon>Arthropoda</taxon>
        <taxon>Chelicerata</taxon>
        <taxon>Arachnida</taxon>
        <taxon>Acari</taxon>
        <taxon>Parasitiformes</taxon>
        <taxon>Ixodida</taxon>
        <taxon>Ixodoidea</taxon>
        <taxon>Ixodidae</taxon>
        <taxon>Rhipicephalinae</taxon>
        <taxon>Rhipicephalus</taxon>
        <taxon>Rhipicephalus</taxon>
    </lineage>
</organism>
<dbReference type="PANTHER" id="PTHR31601">
    <property type="entry name" value="28S RIBOSOMAL PROTEIN S36, MITOCHONDRIAL"/>
    <property type="match status" value="1"/>
</dbReference>
<dbReference type="InterPro" id="IPR020373">
    <property type="entry name" value="Kgd4/YMR-31"/>
</dbReference>
<evidence type="ECO:0000313" key="5">
    <source>
        <dbReference type="EMBL" id="JAP86386.1"/>
    </source>
</evidence>